<dbReference type="OrthoDB" id="685855at2759"/>
<dbReference type="PANTHER" id="PTHR46868:SF3">
    <property type="entry name" value="FCS-LIKE ZINC FINGER 11"/>
    <property type="match status" value="1"/>
</dbReference>
<dbReference type="EMBL" id="VOIH02000005">
    <property type="protein sequence ID" value="KAF3446012.1"/>
    <property type="molecule type" value="Genomic_DNA"/>
</dbReference>
<name>A0A8K0H540_9ROSA</name>
<dbReference type="AlphaFoldDB" id="A0A8K0H540"/>
<evidence type="ECO:0000256" key="5">
    <source>
        <dbReference type="SAM" id="MobiDB-lite"/>
    </source>
</evidence>
<feature type="compositionally biased region" description="Basic and acidic residues" evidence="5">
    <location>
        <begin position="381"/>
        <end position="399"/>
    </location>
</feature>
<feature type="region of interest" description="Disordered" evidence="5">
    <location>
        <begin position="1"/>
        <end position="23"/>
    </location>
</feature>
<dbReference type="GO" id="GO:0008270">
    <property type="term" value="F:zinc ion binding"/>
    <property type="evidence" value="ECO:0007669"/>
    <property type="project" value="UniProtKB-KW"/>
</dbReference>
<comment type="caution">
    <text evidence="7">The sequence shown here is derived from an EMBL/GenBank/DDBJ whole genome shotgun (WGS) entry which is preliminary data.</text>
</comment>
<dbReference type="Pfam" id="PF04570">
    <property type="entry name" value="zf-FLZ"/>
    <property type="match status" value="1"/>
</dbReference>
<dbReference type="Proteomes" id="UP000796880">
    <property type="component" value="Unassembled WGS sequence"/>
</dbReference>
<gene>
    <name evidence="7" type="ORF">FNV43_RR11190</name>
</gene>
<dbReference type="PROSITE" id="PS51795">
    <property type="entry name" value="ZF_FLZ"/>
    <property type="match status" value="1"/>
</dbReference>
<evidence type="ECO:0000256" key="3">
    <source>
        <dbReference type="ARBA" id="ARBA00022771"/>
    </source>
</evidence>
<proteinExistence type="inferred from homology"/>
<evidence type="ECO:0000259" key="6">
    <source>
        <dbReference type="PROSITE" id="PS51795"/>
    </source>
</evidence>
<protein>
    <recommendedName>
        <fullName evidence="6">FLZ-type domain-containing protein</fullName>
    </recommendedName>
</protein>
<keyword evidence="3" id="KW-0862">Zinc</keyword>
<keyword evidence="8" id="KW-1185">Reference proteome</keyword>
<feature type="zinc finger region" description="FLZ-type" evidence="4">
    <location>
        <begin position="335"/>
        <end position="379"/>
    </location>
</feature>
<reference evidence="7" key="1">
    <citation type="submission" date="2020-03" db="EMBL/GenBank/DDBJ databases">
        <title>A high-quality chromosome-level genome assembly of a woody plant with both climbing and erect habits, Rhamnella rubrinervis.</title>
        <authorList>
            <person name="Lu Z."/>
            <person name="Yang Y."/>
            <person name="Zhu X."/>
            <person name="Sun Y."/>
        </authorList>
    </citation>
    <scope>NUCLEOTIDE SEQUENCE</scope>
    <source>
        <strain evidence="7">BYM</strain>
        <tissue evidence="7">Leaf</tissue>
    </source>
</reference>
<dbReference type="PANTHER" id="PTHR46868">
    <property type="entry name" value="FCS-LIKE ZINC FINGER 11"/>
    <property type="match status" value="1"/>
</dbReference>
<keyword evidence="3" id="KW-0863">Zinc-finger</keyword>
<comment type="similarity">
    <text evidence="1">Belongs to the FLZ family.</text>
</comment>
<evidence type="ECO:0000256" key="1">
    <source>
        <dbReference type="ARBA" id="ARBA00009374"/>
    </source>
</evidence>
<evidence type="ECO:0000313" key="7">
    <source>
        <dbReference type="EMBL" id="KAF3446012.1"/>
    </source>
</evidence>
<organism evidence="7 8">
    <name type="scientific">Rhamnella rubrinervis</name>
    <dbReference type="NCBI Taxonomy" id="2594499"/>
    <lineage>
        <taxon>Eukaryota</taxon>
        <taxon>Viridiplantae</taxon>
        <taxon>Streptophyta</taxon>
        <taxon>Embryophyta</taxon>
        <taxon>Tracheophyta</taxon>
        <taxon>Spermatophyta</taxon>
        <taxon>Magnoliopsida</taxon>
        <taxon>eudicotyledons</taxon>
        <taxon>Gunneridae</taxon>
        <taxon>Pentapetalae</taxon>
        <taxon>rosids</taxon>
        <taxon>fabids</taxon>
        <taxon>Rosales</taxon>
        <taxon>Rhamnaceae</taxon>
        <taxon>rhamnoid group</taxon>
        <taxon>Rhamneae</taxon>
        <taxon>Rhamnella</taxon>
    </lineage>
</organism>
<dbReference type="InterPro" id="IPR044585">
    <property type="entry name" value="FLZ10/11"/>
</dbReference>
<keyword evidence="2" id="KW-0479">Metal-binding</keyword>
<feature type="region of interest" description="Disordered" evidence="5">
    <location>
        <begin position="377"/>
        <end position="399"/>
    </location>
</feature>
<accession>A0A8K0H540</accession>
<sequence>MLRKRTRSIQKDQHNMGHIPISDSGPESHLYSDVFGNNLKTNTLHTVPGLLVGLDSDSARSPTSPLDFRVFSNLSNPFRSPKSAQAGQQKSWCSNKVGLSIVDSLDDDVKLPGKILRPSESKNIIFGPRLRFKPQNDQTNNISFESPKSLPKNCAILPPSKTKSPLQKGSSDVLFEIGEAPFEPESFGKIRSCSLDSCRTFFTLPRLIDRNPNSSSGKFCLDNITNQASSPQSIGGSPNPNHFSGRKLSTIPGSIGSVNGFDGSLSASEIELSEDYTCVISHGPNPKTTHIFGDCILETLSNDLSNVGRNGDKEIGMHQPVATNSQISSLFSSNDFLSFCYFCNKILEEGKDIYIYRGEKAFCSLSCRSQEILIDEELEKSDERDSENYPMTDDGKETF</sequence>
<evidence type="ECO:0000256" key="4">
    <source>
        <dbReference type="PROSITE-ProRule" id="PRU01131"/>
    </source>
</evidence>
<evidence type="ECO:0000313" key="8">
    <source>
        <dbReference type="Proteomes" id="UP000796880"/>
    </source>
</evidence>
<dbReference type="InterPro" id="IPR007650">
    <property type="entry name" value="Zf-FLZ_dom"/>
</dbReference>
<evidence type="ECO:0000256" key="2">
    <source>
        <dbReference type="ARBA" id="ARBA00022723"/>
    </source>
</evidence>
<feature type="domain" description="FLZ-type" evidence="6">
    <location>
        <begin position="335"/>
        <end position="379"/>
    </location>
</feature>